<accession>A0A3M8T067</accession>
<feature type="region of interest" description="Disordered" evidence="1">
    <location>
        <begin position="38"/>
        <end position="86"/>
    </location>
</feature>
<dbReference type="EMBL" id="RJAI01000044">
    <property type="protein sequence ID" value="RNF86899.1"/>
    <property type="molecule type" value="Genomic_DNA"/>
</dbReference>
<reference evidence="2 3" key="1">
    <citation type="submission" date="2018-10" db="EMBL/GenBank/DDBJ databases">
        <title>An outbreak of IMP-63 producing strain in France.</title>
        <authorList>
            <person name="Bour M."/>
            <person name="Liapis E."/>
            <person name="Plesiat P."/>
        </authorList>
    </citation>
    <scope>NUCLEOTIDE SEQUENCE [LARGE SCALE GENOMIC DNA]</scope>
    <source>
        <strain evidence="2 3">12917</strain>
    </source>
</reference>
<name>A0A3M8T067_PSEPU</name>
<feature type="compositionally biased region" description="Basic residues" evidence="1">
    <location>
        <begin position="75"/>
        <end position="86"/>
    </location>
</feature>
<protein>
    <submittedName>
        <fullName evidence="2">Uncharacterized protein</fullName>
    </submittedName>
</protein>
<evidence type="ECO:0000313" key="2">
    <source>
        <dbReference type="EMBL" id="RNF86899.1"/>
    </source>
</evidence>
<evidence type="ECO:0000313" key="3">
    <source>
        <dbReference type="Proteomes" id="UP000278162"/>
    </source>
</evidence>
<proteinExistence type="predicted"/>
<gene>
    <name evidence="2" type="ORF">EFK07_18595</name>
</gene>
<evidence type="ECO:0000256" key="1">
    <source>
        <dbReference type="SAM" id="MobiDB-lite"/>
    </source>
</evidence>
<feature type="compositionally biased region" description="Basic residues" evidence="1">
    <location>
        <begin position="51"/>
        <end position="63"/>
    </location>
</feature>
<sequence length="86" mass="9286">MQFCGSGLVSRKGCKSAPAICAVQLKSRGCCAALSRHKAAPTQNVSQGKNLRPHPPARSRCPRWRSPAAPPPARSPRHRAPWHAAR</sequence>
<dbReference type="Proteomes" id="UP000278162">
    <property type="component" value="Unassembled WGS sequence"/>
</dbReference>
<dbReference type="AlphaFoldDB" id="A0A3M8T067"/>
<comment type="caution">
    <text evidence="2">The sequence shown here is derived from an EMBL/GenBank/DDBJ whole genome shotgun (WGS) entry which is preliminary data.</text>
</comment>
<organism evidence="2 3">
    <name type="scientific">Pseudomonas putida</name>
    <name type="common">Arthrobacter siderocapsulatus</name>
    <dbReference type="NCBI Taxonomy" id="303"/>
    <lineage>
        <taxon>Bacteria</taxon>
        <taxon>Pseudomonadati</taxon>
        <taxon>Pseudomonadota</taxon>
        <taxon>Gammaproteobacteria</taxon>
        <taxon>Pseudomonadales</taxon>
        <taxon>Pseudomonadaceae</taxon>
        <taxon>Pseudomonas</taxon>
    </lineage>
</organism>